<dbReference type="PANTHER" id="PTHR41309">
    <property type="entry name" value="MEMBRANE PROTEIN-RELATED"/>
    <property type="match status" value="1"/>
</dbReference>
<dbReference type="Pfam" id="PF13346">
    <property type="entry name" value="ABC2_membrane_5"/>
    <property type="match status" value="1"/>
</dbReference>
<evidence type="ECO:0000313" key="3">
    <source>
        <dbReference type="Proteomes" id="UP000287872"/>
    </source>
</evidence>
<keyword evidence="1" id="KW-0472">Membrane</keyword>
<dbReference type="OrthoDB" id="2917865at2"/>
<gene>
    <name evidence="2" type="ORF">Ctaglu_39500</name>
</gene>
<dbReference type="EMBL" id="BHYK01000031">
    <property type="protein sequence ID" value="GCD12327.1"/>
    <property type="molecule type" value="Genomic_DNA"/>
</dbReference>
<feature type="transmembrane region" description="Helical" evidence="1">
    <location>
        <begin position="110"/>
        <end position="137"/>
    </location>
</feature>
<protein>
    <submittedName>
        <fullName evidence="2">Membrane protein</fullName>
    </submittedName>
</protein>
<comment type="caution">
    <text evidence="2">The sequence shown here is derived from an EMBL/GenBank/DDBJ whole genome shotgun (WGS) entry which is preliminary data.</text>
</comment>
<organism evidence="2 3">
    <name type="scientific">Clostridium tagluense</name>
    <dbReference type="NCBI Taxonomy" id="360422"/>
    <lineage>
        <taxon>Bacteria</taxon>
        <taxon>Bacillati</taxon>
        <taxon>Bacillota</taxon>
        <taxon>Clostridia</taxon>
        <taxon>Eubacteriales</taxon>
        <taxon>Clostridiaceae</taxon>
        <taxon>Clostridium</taxon>
    </lineage>
</organism>
<keyword evidence="3" id="KW-1185">Reference proteome</keyword>
<dbReference type="PANTHER" id="PTHR41309:SF2">
    <property type="entry name" value="MEMBRANE PROTEIN"/>
    <property type="match status" value="1"/>
</dbReference>
<dbReference type="InterPro" id="IPR025699">
    <property type="entry name" value="ABC2_memb-like"/>
</dbReference>
<name>A0A401US17_9CLOT</name>
<keyword evidence="1" id="KW-0812">Transmembrane</keyword>
<feature type="transmembrane region" description="Helical" evidence="1">
    <location>
        <begin position="15"/>
        <end position="32"/>
    </location>
</feature>
<proteinExistence type="predicted"/>
<evidence type="ECO:0000313" key="2">
    <source>
        <dbReference type="EMBL" id="GCD12327.1"/>
    </source>
</evidence>
<dbReference type="RefSeq" id="WP_125004937.1">
    <property type="nucleotide sequence ID" value="NZ_BHYK01000031.1"/>
</dbReference>
<feature type="transmembrane region" description="Helical" evidence="1">
    <location>
        <begin position="149"/>
        <end position="167"/>
    </location>
</feature>
<keyword evidence="1" id="KW-1133">Transmembrane helix</keyword>
<reference evidence="2 3" key="1">
    <citation type="submission" date="2018-11" db="EMBL/GenBank/DDBJ databases">
        <title>Genome sequencing and assembly of Clostridium tagluense strain A121.</title>
        <authorList>
            <person name="Murakami T."/>
            <person name="Segawa T."/>
            <person name="Shcherbakova V.A."/>
            <person name="Mori H."/>
            <person name="Yoshimura Y."/>
        </authorList>
    </citation>
    <scope>NUCLEOTIDE SEQUENCE [LARGE SCALE GENOMIC DNA]</scope>
    <source>
        <strain evidence="2 3">A121</strain>
    </source>
</reference>
<dbReference type="Proteomes" id="UP000287872">
    <property type="component" value="Unassembled WGS sequence"/>
</dbReference>
<feature type="transmembrane region" description="Helical" evidence="1">
    <location>
        <begin position="38"/>
        <end position="59"/>
    </location>
</feature>
<feature type="transmembrane region" description="Helical" evidence="1">
    <location>
        <begin position="197"/>
        <end position="217"/>
    </location>
</feature>
<dbReference type="AlphaFoldDB" id="A0A401US17"/>
<feature type="transmembrane region" description="Helical" evidence="1">
    <location>
        <begin position="80"/>
        <end position="104"/>
    </location>
</feature>
<sequence>MLNLIIKDIAIQKKTLLYALLYSIFAPIAFFSKGPSGFGLYVLSPVVTAYMLISFAVSYDEKNKSEIVLNSLPLKRKDIVLSKYISVFVFAFIGIIYSILVGFIGKATGLPMFAASISLLNIILVLTSVCIFTSIFFPVYFKFGYIKMNFFNVILFMSFLFVPTATIEYATSNPNNVLVQKINYFINNTSSFTQNSLAIIICLIIFLISLMISIRIYKNKEF</sequence>
<evidence type="ECO:0000256" key="1">
    <source>
        <dbReference type="SAM" id="Phobius"/>
    </source>
</evidence>
<accession>A0A401US17</accession>